<accession>A0A061SXX0</accession>
<dbReference type="STRING" id="83219.PM02_01530"/>
<dbReference type="Gene3D" id="2.30.110.10">
    <property type="entry name" value="Electron Transport, Fmn-binding Protein, Chain A"/>
    <property type="match status" value="1"/>
</dbReference>
<dbReference type="Pfam" id="PF01243">
    <property type="entry name" value="PNPOx_N"/>
    <property type="match status" value="1"/>
</dbReference>
<dbReference type="eggNOG" id="COG3576">
    <property type="taxonomic scope" value="Bacteria"/>
</dbReference>
<proteinExistence type="predicted"/>
<dbReference type="PANTHER" id="PTHR39336">
    <property type="entry name" value="PYRIDOXAMINE PHOSPHATE OXIDASE FAMILY PROTEIN (AFU_ORTHOLOGUE AFUA_6G11440)"/>
    <property type="match status" value="1"/>
</dbReference>
<organism evidence="2 3">
    <name type="scientific">Sulfitobacter mediterraneus</name>
    <dbReference type="NCBI Taxonomy" id="83219"/>
    <lineage>
        <taxon>Bacteria</taxon>
        <taxon>Pseudomonadati</taxon>
        <taxon>Pseudomonadota</taxon>
        <taxon>Alphaproteobacteria</taxon>
        <taxon>Rhodobacterales</taxon>
        <taxon>Roseobacteraceae</taxon>
        <taxon>Sulfitobacter</taxon>
    </lineage>
</organism>
<name>A0A061SXX0_9RHOB</name>
<evidence type="ECO:0000259" key="1">
    <source>
        <dbReference type="Pfam" id="PF01243"/>
    </source>
</evidence>
<dbReference type="InterPro" id="IPR012349">
    <property type="entry name" value="Split_barrel_FMN-bd"/>
</dbReference>
<sequence>MAKQFDELSDDHTGFIAAQHMFFCGSAAQDGRVNISPKGMDSLRVLGPNRIIWRNLTGSGNETAGHLARVNRMTLMWCGFEKRPMILRCFGSARTLHPRDADFAAFNELFPPSDGARQIYDMQIDLVQTSCGYAVPFYDHQGPRDTLEKWTLDKSPEDIQTYWDTRNQRTIDGMPTHILGPSDD</sequence>
<dbReference type="RefSeq" id="WP_037904508.1">
    <property type="nucleotide sequence ID" value="NZ_JEMU01000001.1"/>
</dbReference>
<dbReference type="AlphaFoldDB" id="A0A061SXX0"/>
<evidence type="ECO:0000313" key="2">
    <source>
        <dbReference type="EMBL" id="KAJ04915.1"/>
    </source>
</evidence>
<dbReference type="EMBL" id="JEMU01000001">
    <property type="protein sequence ID" value="KAJ04915.1"/>
    <property type="molecule type" value="Genomic_DNA"/>
</dbReference>
<evidence type="ECO:0000313" key="3">
    <source>
        <dbReference type="Proteomes" id="UP000027337"/>
    </source>
</evidence>
<feature type="domain" description="Pyridoxamine 5'-phosphate oxidase N-terminal" evidence="1">
    <location>
        <begin position="10"/>
        <end position="130"/>
    </location>
</feature>
<dbReference type="PANTHER" id="PTHR39336:SF1">
    <property type="entry name" value="PYRIDOXAMINE PHOSPHATE OXIDASE FAMILY PROTEIN (AFU_ORTHOLOGUE AFUA_6G11440)"/>
    <property type="match status" value="1"/>
</dbReference>
<dbReference type="InterPro" id="IPR011576">
    <property type="entry name" value="Pyridox_Oxase_N"/>
</dbReference>
<gene>
    <name evidence="2" type="ORF">PM02_01530</name>
</gene>
<comment type="caution">
    <text evidence="2">The sequence shown here is derived from an EMBL/GenBank/DDBJ whole genome shotgun (WGS) entry which is preliminary data.</text>
</comment>
<keyword evidence="3" id="KW-1185">Reference proteome</keyword>
<dbReference type="SUPFAM" id="SSF50475">
    <property type="entry name" value="FMN-binding split barrel"/>
    <property type="match status" value="1"/>
</dbReference>
<reference evidence="2 3" key="1">
    <citation type="journal article" date="2014" name="Genome Announc.">
        <title>Draft Genome Sequences of Two Isolates of the Roseobacter Group, Sulfitobacter sp. Strains 3SOLIMAR09 and 1FIGIMAR09, from Harbors of Mallorca Island (Mediterranean Sea).</title>
        <authorList>
            <person name="Mas-Llado M."/>
            <person name="Pina-Villalonga J.M."/>
            <person name="Brunet-Galmes I."/>
            <person name="Nogales B."/>
            <person name="Bosch R."/>
        </authorList>
    </citation>
    <scope>NUCLEOTIDE SEQUENCE [LARGE SCALE GENOMIC DNA]</scope>
    <source>
        <strain evidence="2 3">1FIGIMAR09</strain>
    </source>
</reference>
<protein>
    <submittedName>
        <fullName evidence="2">Pyridoxamine 5'-phosphate oxidase</fullName>
    </submittedName>
</protein>
<dbReference type="Proteomes" id="UP000027337">
    <property type="component" value="Unassembled WGS sequence"/>
</dbReference>